<keyword evidence="2 9" id="KW-0963">Cytoplasm</keyword>
<reference evidence="13 14" key="1">
    <citation type="submission" date="2019-03" db="EMBL/GenBank/DDBJ databases">
        <title>Genomic Encyclopedia of Type Strains, Phase III (KMG-III): the genomes of soil and plant-associated and newly described type strains.</title>
        <authorList>
            <person name="Whitman W."/>
        </authorList>
    </citation>
    <scope>NUCLEOTIDE SEQUENCE [LARGE SCALE GENOMIC DNA]</scope>
    <source>
        <strain evidence="13 14">CGMCC 1.7660</strain>
    </source>
</reference>
<dbReference type="GO" id="GO:0006420">
    <property type="term" value="P:arginyl-tRNA aminoacylation"/>
    <property type="evidence" value="ECO:0007669"/>
    <property type="project" value="UniProtKB-UniRule"/>
</dbReference>
<dbReference type="SUPFAM" id="SSF55190">
    <property type="entry name" value="Arginyl-tRNA synthetase (ArgRS), N-terminal 'additional' domain"/>
    <property type="match status" value="1"/>
</dbReference>
<protein>
    <recommendedName>
        <fullName evidence="9">Arginine--tRNA ligase</fullName>
        <ecNumber evidence="9">6.1.1.19</ecNumber>
    </recommendedName>
    <alternativeName>
        <fullName evidence="9">Arginyl-tRNA synthetase</fullName>
        <shortName evidence="9">ArgRS</shortName>
    </alternativeName>
</protein>
<organism evidence="13 14">
    <name type="scientific">Dongia mobilis</name>
    <dbReference type="NCBI Taxonomy" id="578943"/>
    <lineage>
        <taxon>Bacteria</taxon>
        <taxon>Pseudomonadati</taxon>
        <taxon>Pseudomonadota</taxon>
        <taxon>Alphaproteobacteria</taxon>
        <taxon>Rhodospirillales</taxon>
        <taxon>Dongiaceae</taxon>
        <taxon>Dongia</taxon>
    </lineage>
</organism>
<dbReference type="RefSeq" id="WP_133615253.1">
    <property type="nucleotide sequence ID" value="NZ_SNYW01000014.1"/>
</dbReference>
<dbReference type="Gene3D" id="3.40.50.620">
    <property type="entry name" value="HUPs"/>
    <property type="match status" value="1"/>
</dbReference>
<evidence type="ECO:0000313" key="14">
    <source>
        <dbReference type="Proteomes" id="UP000295783"/>
    </source>
</evidence>
<evidence type="ECO:0000256" key="7">
    <source>
        <dbReference type="ARBA" id="ARBA00023146"/>
    </source>
</evidence>
<dbReference type="InterPro" id="IPR035684">
    <property type="entry name" value="ArgRS_core"/>
</dbReference>
<dbReference type="InterPro" id="IPR001412">
    <property type="entry name" value="aa-tRNA-synth_I_CS"/>
</dbReference>
<dbReference type="Proteomes" id="UP000295783">
    <property type="component" value="Unassembled WGS sequence"/>
</dbReference>
<dbReference type="InterPro" id="IPR005148">
    <property type="entry name" value="Arg-tRNA-synth_N"/>
</dbReference>
<keyword evidence="7 9" id="KW-0030">Aminoacyl-tRNA synthetase</keyword>
<keyword evidence="14" id="KW-1185">Reference proteome</keyword>
<dbReference type="Gene3D" id="1.10.730.10">
    <property type="entry name" value="Isoleucyl-tRNA Synthetase, Domain 1"/>
    <property type="match status" value="1"/>
</dbReference>
<dbReference type="SUPFAM" id="SSF47323">
    <property type="entry name" value="Anticodon-binding domain of a subclass of class I aminoacyl-tRNA synthetases"/>
    <property type="match status" value="1"/>
</dbReference>
<dbReference type="GO" id="GO:0005737">
    <property type="term" value="C:cytoplasm"/>
    <property type="evidence" value="ECO:0007669"/>
    <property type="project" value="UniProtKB-SubCell"/>
</dbReference>
<dbReference type="InterPro" id="IPR001278">
    <property type="entry name" value="Arg-tRNA-ligase"/>
</dbReference>
<dbReference type="GO" id="GO:0005524">
    <property type="term" value="F:ATP binding"/>
    <property type="evidence" value="ECO:0007669"/>
    <property type="project" value="UniProtKB-UniRule"/>
</dbReference>
<evidence type="ECO:0000256" key="8">
    <source>
        <dbReference type="ARBA" id="ARBA00049339"/>
    </source>
</evidence>
<proteinExistence type="inferred from homology"/>
<evidence type="ECO:0000256" key="5">
    <source>
        <dbReference type="ARBA" id="ARBA00022840"/>
    </source>
</evidence>
<dbReference type="Pfam" id="PF00750">
    <property type="entry name" value="tRNA-synt_1d"/>
    <property type="match status" value="1"/>
</dbReference>
<comment type="caution">
    <text evidence="13">The sequence shown here is derived from an EMBL/GenBank/DDBJ whole genome shotgun (WGS) entry which is preliminary data.</text>
</comment>
<dbReference type="OrthoDB" id="9803211at2"/>
<evidence type="ECO:0000256" key="9">
    <source>
        <dbReference type="HAMAP-Rule" id="MF_00123"/>
    </source>
</evidence>
<dbReference type="InterPro" id="IPR036695">
    <property type="entry name" value="Arg-tRNA-synth_N_sf"/>
</dbReference>
<dbReference type="AlphaFoldDB" id="A0A4R6WHC2"/>
<evidence type="ECO:0000256" key="2">
    <source>
        <dbReference type="ARBA" id="ARBA00022490"/>
    </source>
</evidence>
<gene>
    <name evidence="9" type="primary">argS</name>
    <name evidence="13" type="ORF">A8950_3830</name>
</gene>
<evidence type="ECO:0000259" key="11">
    <source>
        <dbReference type="SMART" id="SM00836"/>
    </source>
</evidence>
<dbReference type="HAMAP" id="MF_00123">
    <property type="entry name" value="Arg_tRNA_synth"/>
    <property type="match status" value="1"/>
</dbReference>
<feature type="short sequence motif" description="'HIGH' region" evidence="9">
    <location>
        <begin position="123"/>
        <end position="133"/>
    </location>
</feature>
<accession>A0A4R6WHC2</accession>
<dbReference type="InterPro" id="IPR008909">
    <property type="entry name" value="DALR_anticod-bd"/>
</dbReference>
<dbReference type="Pfam" id="PF05746">
    <property type="entry name" value="DALR_1"/>
    <property type="match status" value="1"/>
</dbReference>
<evidence type="ECO:0000313" key="13">
    <source>
        <dbReference type="EMBL" id="TDQ77675.1"/>
    </source>
</evidence>
<comment type="subcellular location">
    <subcellularLocation>
        <location evidence="9">Cytoplasm</location>
    </subcellularLocation>
</comment>
<comment type="similarity">
    <text evidence="1 9 10">Belongs to the class-I aminoacyl-tRNA synthetase family.</text>
</comment>
<keyword evidence="4 9" id="KW-0547">Nucleotide-binding</keyword>
<dbReference type="Gene3D" id="3.30.1360.70">
    <property type="entry name" value="Arginyl tRNA synthetase N-terminal domain"/>
    <property type="match status" value="1"/>
</dbReference>
<comment type="subunit">
    <text evidence="9">Monomer.</text>
</comment>
<dbReference type="PANTHER" id="PTHR11956">
    <property type="entry name" value="ARGINYL-TRNA SYNTHETASE"/>
    <property type="match status" value="1"/>
</dbReference>
<evidence type="ECO:0000256" key="6">
    <source>
        <dbReference type="ARBA" id="ARBA00022917"/>
    </source>
</evidence>
<evidence type="ECO:0000256" key="1">
    <source>
        <dbReference type="ARBA" id="ARBA00005594"/>
    </source>
</evidence>
<dbReference type="InterPro" id="IPR009080">
    <property type="entry name" value="tRNAsynth_Ia_anticodon-bd"/>
</dbReference>
<keyword evidence="5 9" id="KW-0067">ATP-binding</keyword>
<evidence type="ECO:0000256" key="10">
    <source>
        <dbReference type="RuleBase" id="RU363038"/>
    </source>
</evidence>
<evidence type="ECO:0000256" key="3">
    <source>
        <dbReference type="ARBA" id="ARBA00022598"/>
    </source>
</evidence>
<dbReference type="SMART" id="SM00836">
    <property type="entry name" value="DALR_1"/>
    <property type="match status" value="1"/>
</dbReference>
<dbReference type="Pfam" id="PF03485">
    <property type="entry name" value="Arg_tRNA_synt_N"/>
    <property type="match status" value="1"/>
</dbReference>
<dbReference type="SMART" id="SM01016">
    <property type="entry name" value="Arg_tRNA_synt_N"/>
    <property type="match status" value="1"/>
</dbReference>
<evidence type="ECO:0000259" key="12">
    <source>
        <dbReference type="SMART" id="SM01016"/>
    </source>
</evidence>
<keyword evidence="6 9" id="KW-0648">Protein biosynthesis</keyword>
<dbReference type="InterPro" id="IPR014729">
    <property type="entry name" value="Rossmann-like_a/b/a_fold"/>
</dbReference>
<evidence type="ECO:0000256" key="4">
    <source>
        <dbReference type="ARBA" id="ARBA00022741"/>
    </source>
</evidence>
<sequence length="587" mass="63830">MTSLTQQLTAIAAEAFQAQGLDPAFGQVIISGRPDLAQFQCNGALAAAKAAKQNPRAIAEKVAEALRGNPVFRDISLAGPGFINLSVTDAFLAGAMNRIAGDPRLGQPVKAKPEMVVLDYGGPNIAKPMHVGHLRAAIIGDALRRIFKFVGDETVGDVHMGDWGLQMGMLISELEIRRPDLPYFDAGFAGPYPAESPVTLAELEEMYPKASGDCKADPARLERARLATAELQEGRPGYRAVWQHFFDISVEAMKRDYGNLGVHFDLWKGEACVNDLIPPMVEDMKKRGIAIEDKGALIIPVKEESDKMDIPPLILIKSDGAAMYGTTDLATIVDRVNCQNPDRSIYVVDHRQGLHFVQVFRAAIKAGINGKGTLFHLGYGTMNGTDGKPFKTRAGGVMRLDDLIQMISGEALKKLTEHGLGGDYSEAERADIARKVGVAALKFADLSNNPIANYVFDLDRFSRFEGKTGPYLLYAAVRVKSLLRKAAAQGDKPGSILAPEEGERDLMLMLGQMPNAINDAYGELAPNRIADFAFNLAQVFSTYYNAFHILSEKDAAIRASRLALAELVLKELELCLDLLGIATPERM</sequence>
<dbReference type="EMBL" id="SNYW01000014">
    <property type="protein sequence ID" value="TDQ77675.1"/>
    <property type="molecule type" value="Genomic_DNA"/>
</dbReference>
<comment type="catalytic activity">
    <reaction evidence="8 9">
        <text>tRNA(Arg) + L-arginine + ATP = L-arginyl-tRNA(Arg) + AMP + diphosphate</text>
        <dbReference type="Rhea" id="RHEA:20301"/>
        <dbReference type="Rhea" id="RHEA-COMP:9658"/>
        <dbReference type="Rhea" id="RHEA-COMP:9673"/>
        <dbReference type="ChEBI" id="CHEBI:30616"/>
        <dbReference type="ChEBI" id="CHEBI:32682"/>
        <dbReference type="ChEBI" id="CHEBI:33019"/>
        <dbReference type="ChEBI" id="CHEBI:78442"/>
        <dbReference type="ChEBI" id="CHEBI:78513"/>
        <dbReference type="ChEBI" id="CHEBI:456215"/>
        <dbReference type="EC" id="6.1.1.19"/>
    </reaction>
</comment>
<keyword evidence="3 9" id="KW-0436">Ligase</keyword>
<dbReference type="PROSITE" id="PS00178">
    <property type="entry name" value="AA_TRNA_LIGASE_I"/>
    <property type="match status" value="1"/>
</dbReference>
<feature type="domain" description="DALR anticodon binding" evidence="11">
    <location>
        <begin position="472"/>
        <end position="587"/>
    </location>
</feature>
<dbReference type="PANTHER" id="PTHR11956:SF5">
    <property type="entry name" value="ARGININE--TRNA LIGASE, CYTOPLASMIC"/>
    <property type="match status" value="1"/>
</dbReference>
<dbReference type="GO" id="GO:0004814">
    <property type="term" value="F:arginine-tRNA ligase activity"/>
    <property type="evidence" value="ECO:0007669"/>
    <property type="project" value="UniProtKB-UniRule"/>
</dbReference>
<name>A0A4R6WHC2_9PROT</name>
<dbReference type="NCBIfam" id="TIGR00456">
    <property type="entry name" value="argS"/>
    <property type="match status" value="1"/>
</dbReference>
<dbReference type="CDD" id="cd00671">
    <property type="entry name" value="ArgRS_core"/>
    <property type="match status" value="1"/>
</dbReference>
<feature type="domain" description="Arginyl tRNA synthetase N-terminal" evidence="12">
    <location>
        <begin position="2"/>
        <end position="87"/>
    </location>
</feature>
<dbReference type="SUPFAM" id="SSF52374">
    <property type="entry name" value="Nucleotidylyl transferase"/>
    <property type="match status" value="1"/>
</dbReference>
<dbReference type="EC" id="6.1.1.19" evidence="9"/>
<dbReference type="PRINTS" id="PR01038">
    <property type="entry name" value="TRNASYNTHARG"/>
</dbReference>